<comment type="caution">
    <text evidence="3">The sequence shown here is derived from an EMBL/GenBank/DDBJ whole genome shotgun (WGS) entry which is preliminary data.</text>
</comment>
<dbReference type="Proteomes" id="UP000642748">
    <property type="component" value="Unassembled WGS sequence"/>
</dbReference>
<feature type="domain" description="Ricin B lectin" evidence="2">
    <location>
        <begin position="21"/>
        <end position="64"/>
    </location>
</feature>
<proteinExistence type="predicted"/>
<dbReference type="RefSeq" id="WP_203922306.1">
    <property type="nucleotide sequence ID" value="NZ_BONZ01000073.1"/>
</dbReference>
<protein>
    <recommendedName>
        <fullName evidence="2">Ricin B lectin domain-containing protein</fullName>
    </recommendedName>
</protein>
<feature type="region of interest" description="Disordered" evidence="1">
    <location>
        <begin position="51"/>
        <end position="71"/>
    </location>
</feature>
<dbReference type="InterPro" id="IPR000772">
    <property type="entry name" value="Ricin_B_lectin"/>
</dbReference>
<dbReference type="SUPFAM" id="SSF50370">
    <property type="entry name" value="Ricin B-like lectins"/>
    <property type="match status" value="1"/>
</dbReference>
<dbReference type="AlphaFoldDB" id="A0A8J3VUJ6"/>
<dbReference type="EMBL" id="BONZ01000073">
    <property type="protein sequence ID" value="GIH18806.1"/>
    <property type="molecule type" value="Genomic_DNA"/>
</dbReference>
<evidence type="ECO:0000256" key="1">
    <source>
        <dbReference type="SAM" id="MobiDB-lite"/>
    </source>
</evidence>
<evidence type="ECO:0000259" key="2">
    <source>
        <dbReference type="Pfam" id="PF14200"/>
    </source>
</evidence>
<name>A0A8J3VUJ6_9ACTN</name>
<reference evidence="3" key="1">
    <citation type="submission" date="2021-01" db="EMBL/GenBank/DDBJ databases">
        <title>Whole genome shotgun sequence of Rugosimonospora africana NBRC 104875.</title>
        <authorList>
            <person name="Komaki H."/>
            <person name="Tamura T."/>
        </authorList>
    </citation>
    <scope>NUCLEOTIDE SEQUENCE</scope>
    <source>
        <strain evidence="3">NBRC 104875</strain>
    </source>
</reference>
<organism evidence="3 4">
    <name type="scientific">Rugosimonospora africana</name>
    <dbReference type="NCBI Taxonomy" id="556532"/>
    <lineage>
        <taxon>Bacteria</taxon>
        <taxon>Bacillati</taxon>
        <taxon>Actinomycetota</taxon>
        <taxon>Actinomycetes</taxon>
        <taxon>Micromonosporales</taxon>
        <taxon>Micromonosporaceae</taxon>
        <taxon>Rugosimonospora</taxon>
    </lineage>
</organism>
<sequence length="71" mass="7572">MSVISSGGGRLPTVPPACAPTATDQQFRAVAVTNNQYNLMKIHSGRCVDVSSGAATSGPQLQQWGNYHRRE</sequence>
<dbReference type="InterPro" id="IPR035992">
    <property type="entry name" value="Ricin_B-like_lectins"/>
</dbReference>
<keyword evidence="4" id="KW-1185">Reference proteome</keyword>
<evidence type="ECO:0000313" key="3">
    <source>
        <dbReference type="EMBL" id="GIH18806.1"/>
    </source>
</evidence>
<accession>A0A8J3VUJ6</accession>
<dbReference type="Gene3D" id="2.80.10.50">
    <property type="match status" value="1"/>
</dbReference>
<feature type="compositionally biased region" description="Polar residues" evidence="1">
    <location>
        <begin position="53"/>
        <end position="65"/>
    </location>
</feature>
<dbReference type="Pfam" id="PF14200">
    <property type="entry name" value="RicinB_lectin_2"/>
    <property type="match status" value="1"/>
</dbReference>
<gene>
    <name evidence="3" type="ORF">Raf01_69780</name>
</gene>
<evidence type="ECO:0000313" key="4">
    <source>
        <dbReference type="Proteomes" id="UP000642748"/>
    </source>
</evidence>